<feature type="region of interest" description="Disordered" evidence="1">
    <location>
        <begin position="1"/>
        <end position="65"/>
    </location>
</feature>
<keyword evidence="3" id="KW-1185">Reference proteome</keyword>
<name>A0ABW1AZ90_9ACTN</name>
<reference evidence="3" key="1">
    <citation type="journal article" date="2019" name="Int. J. Syst. Evol. Microbiol.">
        <title>The Global Catalogue of Microorganisms (GCM) 10K type strain sequencing project: providing services to taxonomists for standard genome sequencing and annotation.</title>
        <authorList>
            <consortium name="The Broad Institute Genomics Platform"/>
            <consortium name="The Broad Institute Genome Sequencing Center for Infectious Disease"/>
            <person name="Wu L."/>
            <person name="Ma J."/>
        </authorList>
    </citation>
    <scope>NUCLEOTIDE SEQUENCE [LARGE SCALE GENOMIC DNA]</scope>
    <source>
        <strain evidence="3">JCM 9918</strain>
    </source>
</reference>
<proteinExistence type="predicted"/>
<evidence type="ECO:0000313" key="2">
    <source>
        <dbReference type="EMBL" id="MFC5805996.1"/>
    </source>
</evidence>
<accession>A0ABW1AZ90</accession>
<evidence type="ECO:0000256" key="1">
    <source>
        <dbReference type="SAM" id="MobiDB-lite"/>
    </source>
</evidence>
<feature type="compositionally biased region" description="Low complexity" evidence="1">
    <location>
        <begin position="35"/>
        <end position="60"/>
    </location>
</feature>
<gene>
    <name evidence="2" type="ORF">ACFQGO_00430</name>
</gene>
<dbReference type="EMBL" id="JBHSNZ010000001">
    <property type="protein sequence ID" value="MFC5805996.1"/>
    <property type="molecule type" value="Genomic_DNA"/>
</dbReference>
<evidence type="ECO:0000313" key="3">
    <source>
        <dbReference type="Proteomes" id="UP001596112"/>
    </source>
</evidence>
<dbReference type="Proteomes" id="UP001596112">
    <property type="component" value="Unassembled WGS sequence"/>
</dbReference>
<organism evidence="2 3">
    <name type="scientific">Streptomyces heilongjiangensis</name>
    <dbReference type="NCBI Taxonomy" id="945052"/>
    <lineage>
        <taxon>Bacteria</taxon>
        <taxon>Bacillati</taxon>
        <taxon>Actinomycetota</taxon>
        <taxon>Actinomycetes</taxon>
        <taxon>Kitasatosporales</taxon>
        <taxon>Streptomycetaceae</taxon>
        <taxon>Streptomyces</taxon>
    </lineage>
</organism>
<comment type="caution">
    <text evidence="2">The sequence shown here is derived from an EMBL/GenBank/DDBJ whole genome shotgun (WGS) entry which is preliminary data.</text>
</comment>
<sequence length="86" mass="8790">MRNPGRSPVRGPRQRTGVRYDQGAPGDDGAEGDDPAGVADDLTVEAAGPTPRALPRARAPSVEKGDVSTIVVEMARAAISPAALLS</sequence>
<protein>
    <submittedName>
        <fullName evidence="2">Uncharacterized protein</fullName>
    </submittedName>
</protein>